<gene>
    <name evidence="2" type="ORF">J2S69_003506</name>
    <name evidence="1" type="ORF">O2L01_11800</name>
</gene>
<accession>A0A9X3PLA1</accession>
<name>A0A9X3PLA1_9ACTN</name>
<dbReference type="Proteomes" id="UP001145799">
    <property type="component" value="Unassembled WGS sequence"/>
</dbReference>
<evidence type="ECO:0000313" key="4">
    <source>
        <dbReference type="Proteomes" id="UP001183604"/>
    </source>
</evidence>
<protein>
    <submittedName>
        <fullName evidence="1">Uncharacterized protein</fullName>
    </submittedName>
</protein>
<evidence type="ECO:0000313" key="1">
    <source>
        <dbReference type="EMBL" id="MDA1385668.1"/>
    </source>
</evidence>
<sequence length="110" mass="11268">MATFNQHNQTVHGDQYMADSINVTHGHRSPIDARTDAVAFDRALSALQEAAIPAAAREHVATELTAARGELESGDAGAAQGRMAGLLGQGETVAAIVSSLAASIGVFLNG</sequence>
<dbReference type="AlphaFoldDB" id="A0A9X3PLA1"/>
<dbReference type="EMBL" id="JAPZVQ010000006">
    <property type="protein sequence ID" value="MDA1385668.1"/>
    <property type="molecule type" value="Genomic_DNA"/>
</dbReference>
<dbReference type="EMBL" id="JAVDYD010000001">
    <property type="protein sequence ID" value="MDR7339787.1"/>
    <property type="molecule type" value="Genomic_DNA"/>
</dbReference>
<comment type="caution">
    <text evidence="1">The sequence shown here is derived from an EMBL/GenBank/DDBJ whole genome shotgun (WGS) entry which is preliminary data.</text>
</comment>
<organism evidence="1 3">
    <name type="scientific">Glycomyces lechevalierae</name>
    <dbReference type="NCBI Taxonomy" id="256034"/>
    <lineage>
        <taxon>Bacteria</taxon>
        <taxon>Bacillati</taxon>
        <taxon>Actinomycetota</taxon>
        <taxon>Actinomycetes</taxon>
        <taxon>Glycomycetales</taxon>
        <taxon>Glycomycetaceae</taxon>
        <taxon>Glycomyces</taxon>
    </lineage>
</organism>
<keyword evidence="4" id="KW-1185">Reference proteome</keyword>
<proteinExistence type="predicted"/>
<dbReference type="Proteomes" id="UP001183604">
    <property type="component" value="Unassembled WGS sequence"/>
</dbReference>
<dbReference type="RefSeq" id="WP_270122134.1">
    <property type="nucleotide sequence ID" value="NZ_BAAAOM010000008.1"/>
</dbReference>
<reference evidence="1" key="1">
    <citation type="submission" date="2022-12" db="EMBL/GenBank/DDBJ databases">
        <title>Gycomyces niveus sp.nov., a novel actinomycete isolated from soil in Shouguang.</title>
        <authorList>
            <person name="Yang X."/>
        </authorList>
    </citation>
    <scope>NUCLEOTIDE SEQUENCE</scope>
    <source>
        <strain evidence="1">DSM 44724</strain>
    </source>
</reference>
<evidence type="ECO:0000313" key="2">
    <source>
        <dbReference type="EMBL" id="MDR7339787.1"/>
    </source>
</evidence>
<evidence type="ECO:0000313" key="3">
    <source>
        <dbReference type="Proteomes" id="UP001145799"/>
    </source>
</evidence>
<reference evidence="2 4" key="2">
    <citation type="submission" date="2023-07" db="EMBL/GenBank/DDBJ databases">
        <title>Sequencing the genomes of 1000 actinobacteria strains.</title>
        <authorList>
            <person name="Klenk H.-P."/>
        </authorList>
    </citation>
    <scope>NUCLEOTIDE SEQUENCE [LARGE SCALE GENOMIC DNA]</scope>
    <source>
        <strain evidence="2 4">DSM 44724</strain>
    </source>
</reference>